<feature type="domain" description="Type I restriction modification DNA specificity" evidence="5">
    <location>
        <begin position="18"/>
        <end position="193"/>
    </location>
</feature>
<dbReference type="Proteomes" id="UP000326852">
    <property type="component" value="Unassembled WGS sequence"/>
</dbReference>
<feature type="domain" description="Type I restriction modification DNA specificity" evidence="5">
    <location>
        <begin position="218"/>
        <end position="373"/>
    </location>
</feature>
<evidence type="ECO:0000256" key="2">
    <source>
        <dbReference type="ARBA" id="ARBA00022747"/>
    </source>
</evidence>
<dbReference type="GO" id="GO:0003677">
    <property type="term" value="F:DNA binding"/>
    <property type="evidence" value="ECO:0007669"/>
    <property type="project" value="UniProtKB-KW"/>
</dbReference>
<keyword evidence="7" id="KW-1185">Reference proteome</keyword>
<dbReference type="InterPro" id="IPR000055">
    <property type="entry name" value="Restrct_endonuc_typeI_TRD"/>
</dbReference>
<dbReference type="AlphaFoldDB" id="A0A5N6MFJ1"/>
<accession>A0A5N6MFJ1</accession>
<dbReference type="PANTHER" id="PTHR43140">
    <property type="entry name" value="TYPE-1 RESTRICTION ENZYME ECOKI SPECIFICITY PROTEIN"/>
    <property type="match status" value="1"/>
</dbReference>
<protein>
    <submittedName>
        <fullName evidence="6">Restriction endonuclease subunit S</fullName>
    </submittedName>
</protein>
<sequence>MSRIDDLIKEVCPDGVPRRELGVIGTITRGKRFVKADMRETGVPCIHYGEIYTKYGTSATEAFSHLEPTQANRLRHAEHGDVIIASAGETIEDIGKAVAWLGNERVVIHDACYAFRSDLDPKFSAYYFQTDNFRNQIRRNISSSKISAISTQNLARAVMPVPPLRVQQEIVRILDEFTQLETELKAELEAELEARRQQYEHHRTALLESSGAAPHSQLQDLVDMRSGRFIAAAEISSTADPLHPYPCYGGNGLRGYVALCNQIGQKVLIGRQGALSGNVHRVSGEFYATEHAIVVTPREKVEIDIDWAFHMLTAMNLNQYVSQGAQPGLAVGTLKTLTVPLPPLNEQKHVASTLDKLDALVNDLGYGLPAEITARRKQYEYYRDRLLTFKEAAA</sequence>
<keyword evidence="3" id="KW-0238">DNA-binding</keyword>
<gene>
    <name evidence="6" type="ORF">GD627_11965</name>
</gene>
<dbReference type="GO" id="GO:0004519">
    <property type="term" value="F:endonuclease activity"/>
    <property type="evidence" value="ECO:0007669"/>
    <property type="project" value="UniProtKB-KW"/>
</dbReference>
<keyword evidence="6" id="KW-0255">Endonuclease</keyword>
<name>A0A5N6MFJ1_9MICC</name>
<evidence type="ECO:0000313" key="7">
    <source>
        <dbReference type="Proteomes" id="UP000326852"/>
    </source>
</evidence>
<comment type="caution">
    <text evidence="6">The sequence shown here is derived from an EMBL/GenBank/DDBJ whole genome shotgun (WGS) entry which is preliminary data.</text>
</comment>
<dbReference type="SUPFAM" id="SSF116734">
    <property type="entry name" value="DNA methylase specificity domain"/>
    <property type="match status" value="2"/>
</dbReference>
<organism evidence="6 7">
    <name type="scientific">Arthrobacter yangruifuii</name>
    <dbReference type="NCBI Taxonomy" id="2606616"/>
    <lineage>
        <taxon>Bacteria</taxon>
        <taxon>Bacillati</taxon>
        <taxon>Actinomycetota</taxon>
        <taxon>Actinomycetes</taxon>
        <taxon>Micrococcales</taxon>
        <taxon>Micrococcaceae</taxon>
        <taxon>Arthrobacter</taxon>
    </lineage>
</organism>
<dbReference type="PANTHER" id="PTHR43140:SF1">
    <property type="entry name" value="TYPE I RESTRICTION ENZYME ECOKI SPECIFICITY SUBUNIT"/>
    <property type="match status" value="1"/>
</dbReference>
<dbReference type="CDD" id="cd17266">
    <property type="entry name" value="RMtype1_S_Sau1132ORF3780P-TRD2-CR2_like"/>
    <property type="match status" value="1"/>
</dbReference>
<dbReference type="Gene3D" id="3.90.220.20">
    <property type="entry name" value="DNA methylase specificity domains"/>
    <property type="match status" value="2"/>
</dbReference>
<dbReference type="GO" id="GO:0009307">
    <property type="term" value="P:DNA restriction-modification system"/>
    <property type="evidence" value="ECO:0007669"/>
    <property type="project" value="UniProtKB-KW"/>
</dbReference>
<comment type="subunit">
    <text evidence="4">The methyltransferase is composed of M and S polypeptides.</text>
</comment>
<dbReference type="InterPro" id="IPR044946">
    <property type="entry name" value="Restrct_endonuc_typeI_TRD_sf"/>
</dbReference>
<reference evidence="6 7" key="1">
    <citation type="submission" date="2019-08" db="EMBL/GenBank/DDBJ databases">
        <title>Arthrobacter sp. nov., isolated from plateau pika and Tibetan wild ass.</title>
        <authorList>
            <person name="Ge Y."/>
        </authorList>
    </citation>
    <scope>NUCLEOTIDE SEQUENCE [LARGE SCALE GENOMIC DNA]</scope>
    <source>
        <strain evidence="6 7">785</strain>
    </source>
</reference>
<dbReference type="InterPro" id="IPR051212">
    <property type="entry name" value="Type-I_RE_S_subunit"/>
</dbReference>
<evidence type="ECO:0000259" key="5">
    <source>
        <dbReference type="Pfam" id="PF01420"/>
    </source>
</evidence>
<keyword evidence="6" id="KW-0540">Nuclease</keyword>
<keyword evidence="6" id="KW-0378">Hydrolase</keyword>
<dbReference type="EMBL" id="VTFX01000005">
    <property type="protein sequence ID" value="KAD3515019.1"/>
    <property type="molecule type" value="Genomic_DNA"/>
</dbReference>
<evidence type="ECO:0000313" key="6">
    <source>
        <dbReference type="EMBL" id="KAD3515019.1"/>
    </source>
</evidence>
<evidence type="ECO:0000256" key="4">
    <source>
        <dbReference type="ARBA" id="ARBA00038652"/>
    </source>
</evidence>
<comment type="similarity">
    <text evidence="1">Belongs to the type-I restriction system S methylase family.</text>
</comment>
<evidence type="ECO:0000256" key="1">
    <source>
        <dbReference type="ARBA" id="ARBA00010923"/>
    </source>
</evidence>
<keyword evidence="2" id="KW-0680">Restriction system</keyword>
<dbReference type="CDD" id="cd17268">
    <property type="entry name" value="RMtype1_S_Ara36733I_TRD1-CR1_like"/>
    <property type="match status" value="1"/>
</dbReference>
<evidence type="ECO:0000256" key="3">
    <source>
        <dbReference type="ARBA" id="ARBA00023125"/>
    </source>
</evidence>
<dbReference type="Pfam" id="PF01420">
    <property type="entry name" value="Methylase_S"/>
    <property type="match status" value="2"/>
</dbReference>
<proteinExistence type="inferred from homology"/>
<dbReference type="RefSeq" id="WP_152272695.1">
    <property type="nucleotide sequence ID" value="NZ_VTFX01000005.1"/>
</dbReference>